<reference evidence="13 14" key="1">
    <citation type="submission" date="2015-12" db="EMBL/GenBank/DDBJ databases">
        <title>Genome sequence of Aneurinibacillus soli.</title>
        <authorList>
            <person name="Lee J.S."/>
            <person name="Lee K.C."/>
            <person name="Kim K.K."/>
            <person name="Lee B.W."/>
        </authorList>
    </citation>
    <scope>NUCLEOTIDE SEQUENCE [LARGE SCALE GENOMIC DNA]</scope>
    <source>
        <strain evidence="13 14">CB4</strain>
    </source>
</reference>
<evidence type="ECO:0000256" key="1">
    <source>
        <dbReference type="ARBA" id="ARBA00001946"/>
    </source>
</evidence>
<comment type="similarity">
    <text evidence="2 12">Belongs to the Nudix hydrolase family.</text>
</comment>
<keyword evidence="6" id="KW-0227">DNA damage</keyword>
<dbReference type="KEGG" id="asoc:CB4_03777"/>
<dbReference type="InterPro" id="IPR020084">
    <property type="entry name" value="NUDIX_hydrolase_CS"/>
</dbReference>
<evidence type="ECO:0000256" key="2">
    <source>
        <dbReference type="ARBA" id="ARBA00005582"/>
    </source>
</evidence>
<dbReference type="InterPro" id="IPR020476">
    <property type="entry name" value="Nudix_hydrolase"/>
</dbReference>
<proteinExistence type="inferred from homology"/>
<dbReference type="PROSITE" id="PS51462">
    <property type="entry name" value="NUDIX"/>
    <property type="match status" value="1"/>
</dbReference>
<dbReference type="Gene3D" id="3.90.79.10">
    <property type="entry name" value="Nucleoside Triphosphate Pyrophosphohydrolase"/>
    <property type="match status" value="1"/>
</dbReference>
<evidence type="ECO:0000256" key="8">
    <source>
        <dbReference type="ARBA" id="ARBA00022842"/>
    </source>
</evidence>
<dbReference type="GO" id="GO:0006260">
    <property type="term" value="P:DNA replication"/>
    <property type="evidence" value="ECO:0007669"/>
    <property type="project" value="UniProtKB-KW"/>
</dbReference>
<dbReference type="CDD" id="cd03425">
    <property type="entry name" value="NUDIX_MutT_NudA_like"/>
    <property type="match status" value="1"/>
</dbReference>
<dbReference type="Proteomes" id="UP000217696">
    <property type="component" value="Chromosome"/>
</dbReference>
<dbReference type="GO" id="GO:0044715">
    <property type="term" value="F:8-oxo-dGDP phosphatase activity"/>
    <property type="evidence" value="ECO:0007669"/>
    <property type="project" value="TreeGrafter"/>
</dbReference>
<evidence type="ECO:0000256" key="5">
    <source>
        <dbReference type="ARBA" id="ARBA00022723"/>
    </source>
</evidence>
<keyword evidence="14" id="KW-1185">Reference proteome</keyword>
<dbReference type="PRINTS" id="PR00502">
    <property type="entry name" value="NUDIXFAMILY"/>
</dbReference>
<evidence type="ECO:0000256" key="10">
    <source>
        <dbReference type="ARBA" id="ARBA00035861"/>
    </source>
</evidence>
<comment type="cofactor">
    <cofactor evidence="1">
        <name>Mg(2+)</name>
        <dbReference type="ChEBI" id="CHEBI:18420"/>
    </cofactor>
</comment>
<dbReference type="RefSeq" id="WP_096467242.1">
    <property type="nucleotide sequence ID" value="NZ_AP017312.1"/>
</dbReference>
<organism evidence="13 14">
    <name type="scientific">Aneurinibacillus soli</name>
    <dbReference type="NCBI Taxonomy" id="1500254"/>
    <lineage>
        <taxon>Bacteria</taxon>
        <taxon>Bacillati</taxon>
        <taxon>Bacillota</taxon>
        <taxon>Bacilli</taxon>
        <taxon>Bacillales</taxon>
        <taxon>Paenibacillaceae</taxon>
        <taxon>Aneurinibacillus group</taxon>
        <taxon>Aneurinibacillus</taxon>
    </lineage>
</organism>
<name>A0A0U4WMN8_9BACL</name>
<keyword evidence="7 12" id="KW-0378">Hydrolase</keyword>
<evidence type="ECO:0000256" key="12">
    <source>
        <dbReference type="RuleBase" id="RU003476"/>
    </source>
</evidence>
<dbReference type="PANTHER" id="PTHR47707">
    <property type="entry name" value="8-OXO-DGTP DIPHOSPHATASE"/>
    <property type="match status" value="1"/>
</dbReference>
<dbReference type="PANTHER" id="PTHR47707:SF1">
    <property type="entry name" value="NUDIX HYDROLASE FAMILY PROTEIN"/>
    <property type="match status" value="1"/>
</dbReference>
<dbReference type="GO" id="GO:0046872">
    <property type="term" value="F:metal ion binding"/>
    <property type="evidence" value="ECO:0007669"/>
    <property type="project" value="UniProtKB-KW"/>
</dbReference>
<dbReference type="GO" id="GO:0044716">
    <property type="term" value="F:8-oxo-GDP phosphatase activity"/>
    <property type="evidence" value="ECO:0007669"/>
    <property type="project" value="TreeGrafter"/>
</dbReference>
<protein>
    <recommendedName>
        <fullName evidence="11">8-oxo-dGTP diphosphatase</fullName>
        <ecNumber evidence="11">3.6.1.55</ecNumber>
    </recommendedName>
</protein>
<dbReference type="InterPro" id="IPR047127">
    <property type="entry name" value="MutT-like"/>
</dbReference>
<evidence type="ECO:0000256" key="7">
    <source>
        <dbReference type="ARBA" id="ARBA00022801"/>
    </source>
</evidence>
<keyword evidence="8" id="KW-0460">Magnesium</keyword>
<keyword evidence="4" id="KW-0235">DNA replication</keyword>
<keyword evidence="3" id="KW-0515">Mutator protein</keyword>
<evidence type="ECO:0000256" key="11">
    <source>
        <dbReference type="ARBA" id="ARBA00038905"/>
    </source>
</evidence>
<evidence type="ECO:0000313" key="14">
    <source>
        <dbReference type="Proteomes" id="UP000217696"/>
    </source>
</evidence>
<keyword evidence="5" id="KW-0479">Metal-binding</keyword>
<dbReference type="GO" id="GO:0006281">
    <property type="term" value="P:DNA repair"/>
    <property type="evidence" value="ECO:0007669"/>
    <property type="project" value="UniProtKB-KW"/>
</dbReference>
<sequence length="131" mass="14728">MKKVDVVGAVLVNENDEILCALRSQAMSLPGMWEFPGGKIEAGESPQDALRREIKEELGIEITVGELIADVTHEYPAVIVRLLTYYARMINSEVVPIAAEHEKLEWLGRDELAKLEWAPADIPTVERIYRV</sequence>
<dbReference type="PROSITE" id="PS00893">
    <property type="entry name" value="NUDIX_BOX"/>
    <property type="match status" value="1"/>
</dbReference>
<dbReference type="InterPro" id="IPR000086">
    <property type="entry name" value="NUDIX_hydrolase_dom"/>
</dbReference>
<evidence type="ECO:0000313" key="13">
    <source>
        <dbReference type="EMBL" id="BAU29577.1"/>
    </source>
</evidence>
<evidence type="ECO:0000256" key="6">
    <source>
        <dbReference type="ARBA" id="ARBA00022763"/>
    </source>
</evidence>
<accession>A0A0U4WMN8</accession>
<dbReference type="AlphaFoldDB" id="A0A0U4WMN8"/>
<gene>
    <name evidence="13" type="primary">nudG</name>
    <name evidence="13" type="ORF">CB4_03777</name>
</gene>
<dbReference type="Pfam" id="PF00293">
    <property type="entry name" value="NUDIX"/>
    <property type="match status" value="1"/>
</dbReference>
<dbReference type="GO" id="GO:0008413">
    <property type="term" value="F:8-oxo-7,8-dihydroguanosine triphosphate pyrophosphatase activity"/>
    <property type="evidence" value="ECO:0007669"/>
    <property type="project" value="TreeGrafter"/>
</dbReference>
<dbReference type="EMBL" id="AP017312">
    <property type="protein sequence ID" value="BAU29577.1"/>
    <property type="molecule type" value="Genomic_DNA"/>
</dbReference>
<dbReference type="GO" id="GO:0035539">
    <property type="term" value="F:8-oxo-7,8-dihydrodeoxyguanosine triphosphate pyrophosphatase activity"/>
    <property type="evidence" value="ECO:0007669"/>
    <property type="project" value="UniProtKB-EC"/>
</dbReference>
<evidence type="ECO:0000256" key="9">
    <source>
        <dbReference type="ARBA" id="ARBA00023204"/>
    </source>
</evidence>
<dbReference type="OrthoDB" id="9810648at2"/>
<dbReference type="SUPFAM" id="SSF55811">
    <property type="entry name" value="Nudix"/>
    <property type="match status" value="1"/>
</dbReference>
<dbReference type="InterPro" id="IPR015797">
    <property type="entry name" value="NUDIX_hydrolase-like_dom_sf"/>
</dbReference>
<evidence type="ECO:0000256" key="4">
    <source>
        <dbReference type="ARBA" id="ARBA00022705"/>
    </source>
</evidence>
<keyword evidence="9" id="KW-0234">DNA repair</keyword>
<comment type="catalytic activity">
    <reaction evidence="10">
        <text>8-oxo-dGTP + H2O = 8-oxo-dGMP + diphosphate + H(+)</text>
        <dbReference type="Rhea" id="RHEA:31575"/>
        <dbReference type="ChEBI" id="CHEBI:15377"/>
        <dbReference type="ChEBI" id="CHEBI:15378"/>
        <dbReference type="ChEBI" id="CHEBI:33019"/>
        <dbReference type="ChEBI" id="CHEBI:63224"/>
        <dbReference type="ChEBI" id="CHEBI:77896"/>
        <dbReference type="EC" id="3.6.1.55"/>
    </reaction>
</comment>
<dbReference type="EC" id="3.6.1.55" evidence="11"/>
<evidence type="ECO:0000256" key="3">
    <source>
        <dbReference type="ARBA" id="ARBA00022457"/>
    </source>
</evidence>